<feature type="compositionally biased region" description="Low complexity" evidence="1">
    <location>
        <begin position="827"/>
        <end position="838"/>
    </location>
</feature>
<protein>
    <submittedName>
        <fullName evidence="2">Uncharacterized protein</fullName>
    </submittedName>
</protein>
<feature type="compositionally biased region" description="Basic residues" evidence="1">
    <location>
        <begin position="194"/>
        <end position="205"/>
    </location>
</feature>
<feature type="compositionally biased region" description="Polar residues" evidence="1">
    <location>
        <begin position="644"/>
        <end position="660"/>
    </location>
</feature>
<feature type="region of interest" description="Disordered" evidence="1">
    <location>
        <begin position="877"/>
        <end position="947"/>
    </location>
</feature>
<feature type="compositionally biased region" description="Low complexity" evidence="1">
    <location>
        <begin position="460"/>
        <end position="475"/>
    </location>
</feature>
<feature type="compositionally biased region" description="Polar residues" evidence="1">
    <location>
        <begin position="423"/>
        <end position="433"/>
    </location>
</feature>
<accession>A0ABR3A5J0</accession>
<proteinExistence type="predicted"/>
<evidence type="ECO:0000256" key="1">
    <source>
        <dbReference type="SAM" id="MobiDB-lite"/>
    </source>
</evidence>
<feature type="region of interest" description="Disordered" evidence="1">
    <location>
        <begin position="82"/>
        <end position="525"/>
    </location>
</feature>
<feature type="compositionally biased region" description="Polar residues" evidence="1">
    <location>
        <begin position="238"/>
        <end position="257"/>
    </location>
</feature>
<dbReference type="Proteomes" id="UP001437256">
    <property type="component" value="Unassembled WGS sequence"/>
</dbReference>
<evidence type="ECO:0000313" key="3">
    <source>
        <dbReference type="Proteomes" id="UP001437256"/>
    </source>
</evidence>
<feature type="compositionally biased region" description="Low complexity" evidence="1">
    <location>
        <begin position="777"/>
        <end position="790"/>
    </location>
</feature>
<comment type="caution">
    <text evidence="2">The sequence shown here is derived from an EMBL/GenBank/DDBJ whole genome shotgun (WGS) entry which is preliminary data.</text>
</comment>
<feature type="compositionally biased region" description="Low complexity" evidence="1">
    <location>
        <begin position="720"/>
        <end position="736"/>
    </location>
</feature>
<gene>
    <name evidence="2" type="ORF">AAF712_003832</name>
</gene>
<organism evidence="2 3">
    <name type="scientific">Marasmius tenuissimus</name>
    <dbReference type="NCBI Taxonomy" id="585030"/>
    <lineage>
        <taxon>Eukaryota</taxon>
        <taxon>Fungi</taxon>
        <taxon>Dikarya</taxon>
        <taxon>Basidiomycota</taxon>
        <taxon>Agaricomycotina</taxon>
        <taxon>Agaricomycetes</taxon>
        <taxon>Agaricomycetidae</taxon>
        <taxon>Agaricales</taxon>
        <taxon>Marasmiineae</taxon>
        <taxon>Marasmiaceae</taxon>
        <taxon>Marasmius</taxon>
    </lineage>
</organism>
<feature type="region of interest" description="Disordered" evidence="1">
    <location>
        <begin position="635"/>
        <end position="690"/>
    </location>
</feature>
<feature type="region of interest" description="Disordered" evidence="1">
    <location>
        <begin position="544"/>
        <end position="572"/>
    </location>
</feature>
<feature type="compositionally biased region" description="Polar residues" evidence="1">
    <location>
        <begin position="547"/>
        <end position="569"/>
    </location>
</feature>
<feature type="compositionally biased region" description="Low complexity" evidence="1">
    <location>
        <begin position="509"/>
        <end position="521"/>
    </location>
</feature>
<feature type="compositionally biased region" description="Low complexity" evidence="1">
    <location>
        <begin position="881"/>
        <end position="899"/>
    </location>
</feature>
<feature type="compositionally biased region" description="Pro residues" evidence="1">
    <location>
        <begin position="30"/>
        <end position="50"/>
    </location>
</feature>
<feature type="compositionally biased region" description="Polar residues" evidence="1">
    <location>
        <begin position="206"/>
        <end position="231"/>
    </location>
</feature>
<feature type="region of interest" description="Disordered" evidence="1">
    <location>
        <begin position="711"/>
        <end position="838"/>
    </location>
</feature>
<feature type="compositionally biased region" description="Polar residues" evidence="1">
    <location>
        <begin position="285"/>
        <end position="294"/>
    </location>
</feature>
<dbReference type="EMBL" id="JBBXMP010000014">
    <property type="protein sequence ID" value="KAL0069146.1"/>
    <property type="molecule type" value="Genomic_DNA"/>
</dbReference>
<keyword evidence="3" id="KW-1185">Reference proteome</keyword>
<name>A0ABR3A5J0_9AGAR</name>
<feature type="region of interest" description="Disordered" evidence="1">
    <location>
        <begin position="1"/>
        <end position="57"/>
    </location>
</feature>
<feature type="compositionally biased region" description="Polar residues" evidence="1">
    <location>
        <begin position="681"/>
        <end position="690"/>
    </location>
</feature>
<feature type="compositionally biased region" description="Low complexity" evidence="1">
    <location>
        <begin position="91"/>
        <end position="104"/>
    </location>
</feature>
<evidence type="ECO:0000313" key="2">
    <source>
        <dbReference type="EMBL" id="KAL0069146.1"/>
    </source>
</evidence>
<sequence length="947" mass="99965">MSTTVSSLILESFPVPPSFIPPSRSRPSTAPNPPLTRPPSVPLPPIPGPSPVSETLYKGLRKNSGCSVVSRPDSIASVTSARSTGTLYTYSPNNINRSNSSRTSDGLKGYTSFLKSSESQSRTDGTVSTVSRPDDTESIYDPSEAYGGTVSSDGEEQLVETAALWKSSPKSIRSRDNRNTPLSAQLPEPPPLSHKGHATVARRRGSSNSAPSTPKNLSSIQQPLNIASGSVRSDHRTSGVSTNVHSEQELNIPTTLTYPIPPRIQLPPSLRKDKQSSHLAKLKSSPVTPSISHTPPTPNLPAFSSAPLTNEQTGYPSSSTEIPQAVPSSLSSTEVANNLPEVAFPVKNPNSRVVRKGSAPPDAPSLLHREPKSSRSRSLSVGKHLSNPRPSSSGGSGSEIALGKRPVIGPPPSSFKTSSSSFANESVGRSGSPNIEDLIESTPRPRRRSSSSALSDGYTSRSLSVSGRSNSASRSTKSRRDVSSSNTGRRGSEGSRVSQIARLERELEGFGSDDGSSSDTSLDIHTPLPHLWVRDGVLSHKSKLIPATSTGTSGEVSPTRPESSTSFGSIDSKASLLKDTRDTAVRRLRHKDRKLLGGGLGLTTGLGWSDSEDEDAPSPLTHRLSSLVVSRKSSAASLGKERQSYSSASNQLSGSKSSGDLRSAASEHPKSSTRTRLLRSQSNATSIKTSDLNEQTYMIATPDRYPVTVAPESEASTVASRPDSSRSISSNINVRRGLGSSSSRAVSIPERLPISTKSRTRSDSSLRSQAADGRLRSPSTSSSMSSVSIPPLTPEDAEDLGTPISFFTSKVDYNKTLPPLPNPSTGSIRRPSAPARLRASSIGKSMETIFPDVKSPSNTVTPPLPGSLKQLQLPRYTVAASQKSPSSPSTGSQPRTPTSPSLPSPSGLPKPRVGAGMVYRRGSNGTPSQPAATRIPAAHVSQSPMRI</sequence>
<feature type="compositionally biased region" description="Polar residues" evidence="1">
    <location>
        <begin position="113"/>
        <end position="131"/>
    </location>
</feature>
<feature type="compositionally biased region" description="Polar residues" evidence="1">
    <location>
        <begin position="306"/>
        <end position="336"/>
    </location>
</feature>
<reference evidence="2 3" key="1">
    <citation type="submission" date="2024-05" db="EMBL/GenBank/DDBJ databases">
        <title>A draft genome resource for the thread blight pathogen Marasmius tenuissimus strain MS-2.</title>
        <authorList>
            <person name="Yulfo-Soto G.E."/>
            <person name="Baruah I.K."/>
            <person name="Amoako-Attah I."/>
            <person name="Bukari Y."/>
            <person name="Meinhardt L.W."/>
            <person name="Bailey B.A."/>
            <person name="Cohen S.P."/>
        </authorList>
    </citation>
    <scope>NUCLEOTIDE SEQUENCE [LARGE SCALE GENOMIC DNA]</scope>
    <source>
        <strain evidence="2 3">MS-2</strain>
    </source>
</reference>